<evidence type="ECO:0000256" key="1">
    <source>
        <dbReference type="ARBA" id="ARBA00004606"/>
    </source>
</evidence>
<comment type="similarity">
    <text evidence="2 7">Belongs to the methyltransferase superfamily.</text>
</comment>
<dbReference type="InterPro" id="IPR029063">
    <property type="entry name" value="SAM-dependent_MTases_sf"/>
</dbReference>
<evidence type="ECO:0000256" key="5">
    <source>
        <dbReference type="ARBA" id="ARBA00023180"/>
    </source>
</evidence>
<dbReference type="GO" id="GO:0016020">
    <property type="term" value="C:membrane"/>
    <property type="evidence" value="ECO:0007669"/>
    <property type="project" value="UniProtKB-SubCell"/>
</dbReference>
<dbReference type="OrthoDB" id="2013972at2759"/>
<dbReference type="EMBL" id="PNBA02000020">
    <property type="protein sequence ID" value="KAG6388634.1"/>
    <property type="molecule type" value="Genomic_DNA"/>
</dbReference>
<dbReference type="GO" id="GO:0032259">
    <property type="term" value="P:methylation"/>
    <property type="evidence" value="ECO:0007669"/>
    <property type="project" value="UniProtKB-KW"/>
</dbReference>
<dbReference type="GO" id="GO:0005802">
    <property type="term" value="C:trans-Golgi network"/>
    <property type="evidence" value="ECO:0007669"/>
    <property type="project" value="TreeGrafter"/>
</dbReference>
<protein>
    <recommendedName>
        <fullName evidence="7">Methyltransferase</fullName>
        <ecNumber evidence="7">2.1.1.-</ecNumber>
    </recommendedName>
</protein>
<evidence type="ECO:0000256" key="7">
    <source>
        <dbReference type="RuleBase" id="RU366043"/>
    </source>
</evidence>
<dbReference type="PANTHER" id="PTHR10108:SF1144">
    <property type="entry name" value="METHYLTRANSFERASE PMT10-RELATED"/>
    <property type="match status" value="1"/>
</dbReference>
<dbReference type="GO" id="GO:0005768">
    <property type="term" value="C:endosome"/>
    <property type="evidence" value="ECO:0007669"/>
    <property type="project" value="TreeGrafter"/>
</dbReference>
<dbReference type="AlphaFoldDB" id="A0A8X8Z2B4"/>
<comment type="subcellular location">
    <subcellularLocation>
        <location evidence="6">Endomembrane system</location>
        <topology evidence="6">Single-pass membrane protein</topology>
    </subcellularLocation>
    <subcellularLocation>
        <location evidence="1 7">Membrane</location>
        <topology evidence="1 7">Single-pass type II membrane protein</topology>
    </subcellularLocation>
</comment>
<keyword evidence="4 7" id="KW-0812">Transmembrane</keyword>
<organism evidence="8">
    <name type="scientific">Salvia splendens</name>
    <name type="common">Scarlet sage</name>
    <dbReference type="NCBI Taxonomy" id="180675"/>
    <lineage>
        <taxon>Eukaryota</taxon>
        <taxon>Viridiplantae</taxon>
        <taxon>Streptophyta</taxon>
        <taxon>Embryophyta</taxon>
        <taxon>Tracheophyta</taxon>
        <taxon>Spermatophyta</taxon>
        <taxon>Magnoliopsida</taxon>
        <taxon>eudicotyledons</taxon>
        <taxon>Gunneridae</taxon>
        <taxon>Pentapetalae</taxon>
        <taxon>asterids</taxon>
        <taxon>lamiids</taxon>
        <taxon>Lamiales</taxon>
        <taxon>Lamiaceae</taxon>
        <taxon>Nepetoideae</taxon>
        <taxon>Mentheae</taxon>
        <taxon>Salviinae</taxon>
        <taxon>Salvia</taxon>
        <taxon>Salvia subgen. Calosphace</taxon>
        <taxon>core Calosphace</taxon>
    </lineage>
</organism>
<keyword evidence="5 7" id="KW-0325">Glycoprotein</keyword>
<proteinExistence type="inferred from homology"/>
<reference evidence="8" key="1">
    <citation type="submission" date="2018-01" db="EMBL/GenBank/DDBJ databases">
        <authorList>
            <person name="Mao J.F."/>
        </authorList>
    </citation>
    <scope>NUCLEOTIDE SEQUENCE</scope>
    <source>
        <strain evidence="8">Huo1</strain>
        <tissue evidence="8">Leaf</tissue>
    </source>
</reference>
<evidence type="ECO:0000313" key="8">
    <source>
        <dbReference type="EMBL" id="KAG6388634.1"/>
    </source>
</evidence>
<name>A0A8X8Z2B4_SALSN</name>
<keyword evidence="3 7" id="KW-0489">Methyltransferase</keyword>
<dbReference type="InterPro" id="IPR004159">
    <property type="entry name" value="Put_SAM_MeTrfase"/>
</dbReference>
<reference evidence="8" key="2">
    <citation type="submission" date="2020-08" db="EMBL/GenBank/DDBJ databases">
        <title>Plant Genome Project.</title>
        <authorList>
            <person name="Zhang R.-G."/>
        </authorList>
    </citation>
    <scope>NUCLEOTIDE SEQUENCE</scope>
    <source>
        <strain evidence="8">Huo1</strain>
        <tissue evidence="8">Leaf</tissue>
    </source>
</reference>
<accession>A0A8X8Z2B4</accession>
<evidence type="ECO:0000256" key="6">
    <source>
        <dbReference type="ARBA" id="ARBA00037847"/>
    </source>
</evidence>
<dbReference type="GO" id="GO:0008168">
    <property type="term" value="F:methyltransferase activity"/>
    <property type="evidence" value="ECO:0007669"/>
    <property type="project" value="UniProtKB-UniRule"/>
</dbReference>
<comment type="caution">
    <text evidence="8">The sequence shown here is derived from an EMBL/GenBank/DDBJ whole genome shotgun (WGS) entry which is preliminary data.</text>
</comment>
<gene>
    <name evidence="8" type="ORF">SASPL_150066</name>
</gene>
<dbReference type="Gene3D" id="3.40.50.150">
    <property type="entry name" value="Vaccinia Virus protein VP39"/>
    <property type="match status" value="1"/>
</dbReference>
<dbReference type="Proteomes" id="UP000298416">
    <property type="component" value="Unassembled WGS sequence"/>
</dbReference>
<dbReference type="SUPFAM" id="SSF53335">
    <property type="entry name" value="S-adenosyl-L-methionine-dependent methyltransferases"/>
    <property type="match status" value="2"/>
</dbReference>
<keyword evidence="7" id="KW-0808">Transferase</keyword>
<evidence type="ECO:0000256" key="4">
    <source>
        <dbReference type="ARBA" id="ARBA00022968"/>
    </source>
</evidence>
<evidence type="ECO:0000256" key="2">
    <source>
        <dbReference type="ARBA" id="ARBA00008361"/>
    </source>
</evidence>
<sequence>MITTSKIVSFSLLSLSLFFIFKYLSAFTTPTIQNQHLSFFNTTRATATPSAPPSPAAVAVVRPLLERTGIINELGIMTDDFVVGEIDEGLIESIVAMANSTDQRENVERGERKVVKVEKFRICEMNLSDYVPSLDNLTVKGEGLDCLVPRPNQYKLHIPWPKSRDEVWFDNVPHTRLDRENEGAVSRKGDKLVFLGEGPQFIRGTDKYLDQISKMVPEIAFGRHTRVALDISSGPANFGAYLLERNVTTLSIATSDVHPNQIELALERGLPAMVATFGRRRLPYPSQAFDLIHCSRCGVNWTVDGGILLLEANRLLRGGGYFVWEAEPVYKYDNELGEQWRAMEDLTSNICWELVNKEEYIAIWQKPVNNSCYLSRDPNVQPSLCNTDDNPDNIWYADVKACITRLPENGYGTNTTDWPARLHSPPDRLFTIEMDAEKSRKELYKADSRYRNDMVRGYVGAFHLNQMNLRNVMDMKAGYGGYAAALVDFQFNSWVMNVVPVSGPNTLPVIYDRGFIGVMHDWCEPFNTNPRTYDLLNAVGLFSVEQRRCNITNIMVEMDRILRPGGRVYIRDTTDVIAQLEEIAKAVGWVPFVFDSGEGPHSNWKLLASEKRL</sequence>
<evidence type="ECO:0000256" key="3">
    <source>
        <dbReference type="ARBA" id="ARBA00022603"/>
    </source>
</evidence>
<dbReference type="PANTHER" id="PTHR10108">
    <property type="entry name" value="SAM-DEPENDENT METHYLTRANSFERASE"/>
    <property type="match status" value="1"/>
</dbReference>
<dbReference type="Pfam" id="PF03141">
    <property type="entry name" value="Methyltransf_29"/>
    <property type="match status" value="1"/>
</dbReference>
<keyword evidence="4 7" id="KW-0735">Signal-anchor</keyword>
<evidence type="ECO:0000313" key="9">
    <source>
        <dbReference type="Proteomes" id="UP000298416"/>
    </source>
</evidence>
<keyword evidence="9" id="KW-1185">Reference proteome</keyword>
<dbReference type="EC" id="2.1.1.-" evidence="7"/>